<dbReference type="PROSITE" id="PS50082">
    <property type="entry name" value="WD_REPEATS_2"/>
    <property type="match status" value="1"/>
</dbReference>
<feature type="non-terminal residue" evidence="5">
    <location>
        <position position="1"/>
    </location>
</feature>
<name>A0A9D4HVT3_DREPO</name>
<gene>
    <name evidence="5" type="ORF">DPMN_057196</name>
</gene>
<protein>
    <recommendedName>
        <fullName evidence="4">WDR36/Utp21 C-terminal domain-containing protein</fullName>
    </recommendedName>
</protein>
<evidence type="ECO:0000313" key="6">
    <source>
        <dbReference type="Proteomes" id="UP000828390"/>
    </source>
</evidence>
<dbReference type="InterPro" id="IPR019775">
    <property type="entry name" value="WD40_repeat_CS"/>
</dbReference>
<dbReference type="GO" id="GO:0006364">
    <property type="term" value="P:rRNA processing"/>
    <property type="evidence" value="ECO:0007669"/>
    <property type="project" value="InterPro"/>
</dbReference>
<accession>A0A9D4HVT3</accession>
<dbReference type="GO" id="GO:0032040">
    <property type="term" value="C:small-subunit processome"/>
    <property type="evidence" value="ECO:0007669"/>
    <property type="project" value="InterPro"/>
</dbReference>
<evidence type="ECO:0000256" key="2">
    <source>
        <dbReference type="ARBA" id="ARBA00022737"/>
    </source>
</evidence>
<dbReference type="InterPro" id="IPR007319">
    <property type="entry name" value="WDR36/Utp21_C"/>
</dbReference>
<keyword evidence="6" id="KW-1185">Reference proteome</keyword>
<dbReference type="Pfam" id="PF25168">
    <property type="entry name" value="Beta-prop_WDR36-Utp21_2nd"/>
    <property type="match status" value="1"/>
</dbReference>
<feature type="repeat" description="WD" evidence="3">
    <location>
        <begin position="120"/>
        <end position="161"/>
    </location>
</feature>
<evidence type="ECO:0000256" key="3">
    <source>
        <dbReference type="PROSITE-ProRule" id="PRU00221"/>
    </source>
</evidence>
<dbReference type="InterPro" id="IPR015943">
    <property type="entry name" value="WD40/YVTN_repeat-like_dom_sf"/>
</dbReference>
<reference evidence="5" key="2">
    <citation type="submission" date="2020-11" db="EMBL/GenBank/DDBJ databases">
        <authorList>
            <person name="McCartney M.A."/>
            <person name="Auch B."/>
            <person name="Kono T."/>
            <person name="Mallez S."/>
            <person name="Becker A."/>
            <person name="Gohl D.M."/>
            <person name="Silverstein K.A.T."/>
            <person name="Koren S."/>
            <person name="Bechman K.B."/>
            <person name="Herman A."/>
            <person name="Abrahante J.E."/>
            <person name="Garbe J."/>
        </authorList>
    </citation>
    <scope>NUCLEOTIDE SEQUENCE</scope>
    <source>
        <strain evidence="5">Duluth1</strain>
        <tissue evidence="5">Whole animal</tissue>
    </source>
</reference>
<evidence type="ECO:0000256" key="1">
    <source>
        <dbReference type="ARBA" id="ARBA00022574"/>
    </source>
</evidence>
<proteinExistence type="predicted"/>
<dbReference type="PANTHER" id="PTHR22840">
    <property type="entry name" value="WD REPEAT-CONTAINING PROTEIN 36"/>
    <property type="match status" value="1"/>
</dbReference>
<dbReference type="InterPro" id="IPR001680">
    <property type="entry name" value="WD40_rpt"/>
</dbReference>
<dbReference type="AlphaFoldDB" id="A0A9D4HVT3"/>
<dbReference type="Pfam" id="PF04192">
    <property type="entry name" value="Utp21"/>
    <property type="match status" value="1"/>
</dbReference>
<dbReference type="Proteomes" id="UP000828390">
    <property type="component" value="Unassembled WGS sequence"/>
</dbReference>
<keyword evidence="1 3" id="KW-0853">WD repeat</keyword>
<dbReference type="PANTHER" id="PTHR22840:SF12">
    <property type="entry name" value="WD REPEAT-CONTAINING PROTEIN 36"/>
    <property type="match status" value="1"/>
</dbReference>
<organism evidence="5 6">
    <name type="scientific">Dreissena polymorpha</name>
    <name type="common">Zebra mussel</name>
    <name type="synonym">Mytilus polymorpha</name>
    <dbReference type="NCBI Taxonomy" id="45954"/>
    <lineage>
        <taxon>Eukaryota</taxon>
        <taxon>Metazoa</taxon>
        <taxon>Spiralia</taxon>
        <taxon>Lophotrochozoa</taxon>
        <taxon>Mollusca</taxon>
        <taxon>Bivalvia</taxon>
        <taxon>Autobranchia</taxon>
        <taxon>Heteroconchia</taxon>
        <taxon>Euheterodonta</taxon>
        <taxon>Imparidentia</taxon>
        <taxon>Neoheterodontei</taxon>
        <taxon>Myida</taxon>
        <taxon>Dreissenoidea</taxon>
        <taxon>Dreissenidae</taxon>
        <taxon>Dreissena</taxon>
    </lineage>
</organism>
<dbReference type="EMBL" id="JAIWYP010000012">
    <property type="protein sequence ID" value="KAH3731188.1"/>
    <property type="molecule type" value="Genomic_DNA"/>
</dbReference>
<reference evidence="5" key="1">
    <citation type="journal article" date="2019" name="bioRxiv">
        <title>The Genome of the Zebra Mussel, Dreissena polymorpha: A Resource for Invasive Species Research.</title>
        <authorList>
            <person name="McCartney M.A."/>
            <person name="Auch B."/>
            <person name="Kono T."/>
            <person name="Mallez S."/>
            <person name="Zhang Y."/>
            <person name="Obille A."/>
            <person name="Becker A."/>
            <person name="Abrahante J.E."/>
            <person name="Garbe J."/>
            <person name="Badalamenti J.P."/>
            <person name="Herman A."/>
            <person name="Mangelson H."/>
            <person name="Liachko I."/>
            <person name="Sullivan S."/>
            <person name="Sone E.D."/>
            <person name="Koren S."/>
            <person name="Silverstein K.A.T."/>
            <person name="Beckman K.B."/>
            <person name="Gohl D.M."/>
        </authorList>
    </citation>
    <scope>NUCLEOTIDE SEQUENCE</scope>
    <source>
        <strain evidence="5">Duluth1</strain>
        <tissue evidence="5">Whole animal</tissue>
    </source>
</reference>
<comment type="caution">
    <text evidence="5">The sequence shown here is derived from an EMBL/GenBank/DDBJ whole genome shotgun (WGS) entry which is preliminary data.</text>
</comment>
<dbReference type="SMART" id="SM00320">
    <property type="entry name" value="WD40"/>
    <property type="match status" value="4"/>
</dbReference>
<dbReference type="GO" id="GO:0034388">
    <property type="term" value="C:Pwp2p-containing subcomplex of 90S preribosome"/>
    <property type="evidence" value="ECO:0007669"/>
    <property type="project" value="TreeGrafter"/>
</dbReference>
<dbReference type="PROSITE" id="PS50294">
    <property type="entry name" value="WD_REPEATS_REGION"/>
    <property type="match status" value="1"/>
</dbReference>
<dbReference type="Gene3D" id="2.130.10.10">
    <property type="entry name" value="YVTN repeat-like/Quinoprotein amine dehydrogenase"/>
    <property type="match status" value="1"/>
</dbReference>
<dbReference type="PROSITE" id="PS00678">
    <property type="entry name" value="WD_REPEATS_1"/>
    <property type="match status" value="1"/>
</dbReference>
<evidence type="ECO:0000313" key="5">
    <source>
        <dbReference type="EMBL" id="KAH3731188.1"/>
    </source>
</evidence>
<evidence type="ECO:0000259" key="4">
    <source>
        <dbReference type="Pfam" id="PF04192"/>
    </source>
</evidence>
<sequence length="454" mass="50103">CVEITSCGNFGLIGYSSGHVDVYNMQSGIHRGCYGKDKAHECCVQGVVVDGLNQVTVTAGQDGELKFWRFKQKTLLIAVRLDAAVSSVLLHRESSMLAVARDDFFVNIIDLETRKVVRKFTGHENRITDMTFSSDARWLVTAAMDCSLRVWDLPTGRLIDCFLVDSAITSLTMSPTSDFLVTSHLDDLGVYLWSNKTLFSHVGLTALPDNYEPRLVNLPTTRRPDTDADKEEVADEEEFVRAEFKSADQISSELVTLSLLPNSRWQNILNLDIVKLRNKPKQPPKAPKAAPFFLPTVAGLQPKFALPEKDMEAEKSKQVSVGSLMPLCTLGKLLLEGAATQSYTKVLDYVKSLGPSAVDVEIRSLEPDLGGSLEVLGAFLGFVRDTLKTNKNFEIIQAYLALFLKVHGDVLSSSALLTSDLESLAADQSASWSHIQDSMNQTLCFVNYLRTAVL</sequence>
<dbReference type="InterPro" id="IPR036322">
    <property type="entry name" value="WD40_repeat_dom_sf"/>
</dbReference>
<keyword evidence="2" id="KW-0677">Repeat</keyword>
<feature type="domain" description="WDR36/Utp21 C-terminal" evidence="4">
    <location>
        <begin position="248"/>
        <end position="450"/>
    </location>
</feature>
<dbReference type="SUPFAM" id="SSF50978">
    <property type="entry name" value="WD40 repeat-like"/>
    <property type="match status" value="1"/>
</dbReference>